<accession>A0A6S7G681</accession>
<keyword evidence="2" id="KW-1185">Reference proteome</keyword>
<evidence type="ECO:0000313" key="2">
    <source>
        <dbReference type="Proteomes" id="UP001152795"/>
    </source>
</evidence>
<dbReference type="EMBL" id="CACRXK020000737">
    <property type="protein sequence ID" value="CAB3984422.1"/>
    <property type="molecule type" value="Genomic_DNA"/>
</dbReference>
<evidence type="ECO:0000313" key="1">
    <source>
        <dbReference type="EMBL" id="CAB3984422.1"/>
    </source>
</evidence>
<reference evidence="1" key="1">
    <citation type="submission" date="2020-04" db="EMBL/GenBank/DDBJ databases">
        <authorList>
            <person name="Alioto T."/>
            <person name="Alioto T."/>
            <person name="Gomez Garrido J."/>
        </authorList>
    </citation>
    <scope>NUCLEOTIDE SEQUENCE</scope>
    <source>
        <strain evidence="1">A484AB</strain>
    </source>
</reference>
<sequence length="206" mass="23698">MPELSSIELSEIEVVGVLRKLNSRKACGPDNIPNRLLIELADVIAPSLCEIFNMSLNLGVVPLKWKMANITPVFKREDPTLTMNYRPISLLCTLSKVLERCVHNHSYQHLEPHIYQMQHGFIRGKSTTTQLLEVYHEILESVASGMKLMPYTWTFQRHLIKYRIIFFCVSLRLWESGDLYYLGSKATSQIDNKESFFTAFALNGFP</sequence>
<proteinExistence type="predicted"/>
<name>A0A6S7G681_PARCT</name>
<protein>
    <submittedName>
        <fullName evidence="1">Uncharacterized protein</fullName>
    </submittedName>
</protein>
<gene>
    <name evidence="1" type="ORF">PACLA_8A082730</name>
</gene>
<dbReference type="InterPro" id="IPR043502">
    <property type="entry name" value="DNA/RNA_pol_sf"/>
</dbReference>
<organism evidence="1 2">
    <name type="scientific">Paramuricea clavata</name>
    <name type="common">Red gorgonian</name>
    <name type="synonym">Violescent sea-whip</name>
    <dbReference type="NCBI Taxonomy" id="317549"/>
    <lineage>
        <taxon>Eukaryota</taxon>
        <taxon>Metazoa</taxon>
        <taxon>Cnidaria</taxon>
        <taxon>Anthozoa</taxon>
        <taxon>Octocorallia</taxon>
        <taxon>Malacalcyonacea</taxon>
        <taxon>Plexauridae</taxon>
        <taxon>Paramuricea</taxon>
    </lineage>
</organism>
<dbReference type="AlphaFoldDB" id="A0A6S7G681"/>
<dbReference type="Proteomes" id="UP001152795">
    <property type="component" value="Unassembled WGS sequence"/>
</dbReference>
<dbReference type="SUPFAM" id="SSF56672">
    <property type="entry name" value="DNA/RNA polymerases"/>
    <property type="match status" value="1"/>
</dbReference>
<comment type="caution">
    <text evidence="1">The sequence shown here is derived from an EMBL/GenBank/DDBJ whole genome shotgun (WGS) entry which is preliminary data.</text>
</comment>
<dbReference type="PANTHER" id="PTHR47510">
    <property type="entry name" value="REVERSE TRANSCRIPTASE DOMAIN-CONTAINING PROTEIN"/>
    <property type="match status" value="1"/>
</dbReference>
<dbReference type="PANTHER" id="PTHR47510:SF3">
    <property type="entry name" value="ENDO_EXONUCLEASE_PHOSPHATASE DOMAIN-CONTAINING PROTEIN"/>
    <property type="match status" value="1"/>
</dbReference>
<dbReference type="OrthoDB" id="6774702at2759"/>